<evidence type="ECO:0000313" key="4">
    <source>
        <dbReference type="Proteomes" id="UP001341297"/>
    </source>
</evidence>
<gene>
    <name evidence="1" type="ORF">AB447_208745</name>
    <name evidence="2" type="ORF">P8828_20285</name>
</gene>
<reference evidence="1" key="2">
    <citation type="submission" date="2015-10" db="EMBL/GenBank/DDBJ databases">
        <authorList>
            <person name="Gilbert D.G."/>
        </authorList>
    </citation>
    <scope>NUCLEOTIDE SEQUENCE</scope>
    <source>
        <strain evidence="1">GO-13</strain>
    </source>
</reference>
<name>A0A0T6BI42_9BACI</name>
<protein>
    <submittedName>
        <fullName evidence="2">XRE family transcriptional regulator</fullName>
    </submittedName>
</protein>
<dbReference type="EMBL" id="JARRTL010000027">
    <property type="protein sequence ID" value="MEC0487095.1"/>
    <property type="molecule type" value="Genomic_DNA"/>
</dbReference>
<dbReference type="RefSeq" id="WP_048354174.1">
    <property type="nucleotide sequence ID" value="NZ_JARRTL010000027.1"/>
</dbReference>
<evidence type="ECO:0000313" key="1">
    <source>
        <dbReference type="EMBL" id="KRT87044.1"/>
    </source>
</evidence>
<sequence length="79" mass="9238">MSDGKRPKIEDIEVNLELIKTLRDNSPYRLEDLTKILGLRYSASYTRREDGEVGFKPEELYLLSILYEVPLDTLFIEKS</sequence>
<evidence type="ECO:0000313" key="2">
    <source>
        <dbReference type="EMBL" id="MEC0487095.1"/>
    </source>
</evidence>
<proteinExistence type="predicted"/>
<reference evidence="1 3" key="1">
    <citation type="journal article" date="2015" name="Int. J. Syst. Evol. Microbiol.">
        <title>Bacillus glycinifermentans sp. nov., isolated from fermented soybean paste.</title>
        <authorList>
            <person name="Kim S.J."/>
            <person name="Dunlap C.A."/>
            <person name="Kwon S.W."/>
            <person name="Rooney A.P."/>
        </authorList>
    </citation>
    <scope>NUCLEOTIDE SEQUENCE [LARGE SCALE GENOMIC DNA]</scope>
    <source>
        <strain evidence="1 3">GO-13</strain>
    </source>
</reference>
<comment type="caution">
    <text evidence="1">The sequence shown here is derived from an EMBL/GenBank/DDBJ whole genome shotgun (WGS) entry which is preliminary data.</text>
</comment>
<dbReference type="AlphaFoldDB" id="A0A0T6BI42"/>
<reference evidence="2 4" key="3">
    <citation type="submission" date="2023-03" db="EMBL/GenBank/DDBJ databases">
        <title>Agriculturally important microbes genome sequencing.</title>
        <authorList>
            <person name="Dunlap C."/>
        </authorList>
    </citation>
    <scope>NUCLEOTIDE SEQUENCE [LARGE SCALE GENOMIC DNA]</scope>
    <source>
        <strain evidence="2 4">CBP-3203</strain>
    </source>
</reference>
<dbReference type="Proteomes" id="UP000036168">
    <property type="component" value="Unassembled WGS sequence"/>
</dbReference>
<keyword evidence="4" id="KW-1185">Reference proteome</keyword>
<evidence type="ECO:0000313" key="3">
    <source>
        <dbReference type="Proteomes" id="UP000036168"/>
    </source>
</evidence>
<accession>A0A0T6BI42</accession>
<organism evidence="1 3">
    <name type="scientific">Bacillus glycinifermentans</name>
    <dbReference type="NCBI Taxonomy" id="1664069"/>
    <lineage>
        <taxon>Bacteria</taxon>
        <taxon>Bacillati</taxon>
        <taxon>Bacillota</taxon>
        <taxon>Bacilli</taxon>
        <taxon>Bacillales</taxon>
        <taxon>Bacillaceae</taxon>
        <taxon>Bacillus</taxon>
    </lineage>
</organism>
<dbReference type="Proteomes" id="UP001341297">
    <property type="component" value="Unassembled WGS sequence"/>
</dbReference>
<dbReference type="EMBL" id="LECW02000082">
    <property type="protein sequence ID" value="KRT87044.1"/>
    <property type="molecule type" value="Genomic_DNA"/>
</dbReference>